<organism evidence="2 3">
    <name type="scientific">Hibiscus sabdariffa</name>
    <name type="common">roselle</name>
    <dbReference type="NCBI Taxonomy" id="183260"/>
    <lineage>
        <taxon>Eukaryota</taxon>
        <taxon>Viridiplantae</taxon>
        <taxon>Streptophyta</taxon>
        <taxon>Embryophyta</taxon>
        <taxon>Tracheophyta</taxon>
        <taxon>Spermatophyta</taxon>
        <taxon>Magnoliopsida</taxon>
        <taxon>eudicotyledons</taxon>
        <taxon>Gunneridae</taxon>
        <taxon>Pentapetalae</taxon>
        <taxon>rosids</taxon>
        <taxon>malvids</taxon>
        <taxon>Malvales</taxon>
        <taxon>Malvaceae</taxon>
        <taxon>Malvoideae</taxon>
        <taxon>Hibiscus</taxon>
    </lineage>
</organism>
<feature type="coiled-coil region" evidence="1">
    <location>
        <begin position="14"/>
        <end position="77"/>
    </location>
</feature>
<name>A0ABR2BU27_9ROSI</name>
<dbReference type="EMBL" id="JBBPBM010000084">
    <property type="protein sequence ID" value="KAK8510636.1"/>
    <property type="molecule type" value="Genomic_DNA"/>
</dbReference>
<evidence type="ECO:0000313" key="2">
    <source>
        <dbReference type="EMBL" id="KAK8510636.1"/>
    </source>
</evidence>
<comment type="caution">
    <text evidence="2">The sequence shown here is derived from an EMBL/GenBank/DDBJ whole genome shotgun (WGS) entry which is preliminary data.</text>
</comment>
<keyword evidence="1" id="KW-0175">Coiled coil</keyword>
<evidence type="ECO:0000313" key="3">
    <source>
        <dbReference type="Proteomes" id="UP001472677"/>
    </source>
</evidence>
<gene>
    <name evidence="2" type="ORF">V6N12_055563</name>
</gene>
<accession>A0ABR2BU27</accession>
<protein>
    <submittedName>
        <fullName evidence="2">Uncharacterized protein</fullName>
    </submittedName>
</protein>
<dbReference type="Proteomes" id="UP001472677">
    <property type="component" value="Unassembled WGS sequence"/>
</dbReference>
<evidence type="ECO:0000256" key="1">
    <source>
        <dbReference type="SAM" id="Coils"/>
    </source>
</evidence>
<keyword evidence="3" id="KW-1185">Reference proteome</keyword>
<proteinExistence type="predicted"/>
<sequence>MDAVSKVALLEAGVEEREKEIESLLKTNNEQRASTAKVLQDLLDSERAAHAEANNKAEALSLRLQAAQAKLDSLQQELTPVRLNETALDSKLKAASHGKRFRTDDEFRVGSVQDVDTSDRILRANKSPGAQPAP</sequence>
<reference evidence="2 3" key="1">
    <citation type="journal article" date="2024" name="G3 (Bethesda)">
        <title>Genome assembly of Hibiscus sabdariffa L. provides insights into metabolisms of medicinal natural products.</title>
        <authorList>
            <person name="Kim T."/>
        </authorList>
    </citation>
    <scope>NUCLEOTIDE SEQUENCE [LARGE SCALE GENOMIC DNA]</scope>
    <source>
        <strain evidence="2">TK-2024</strain>
        <tissue evidence="2">Old leaves</tissue>
    </source>
</reference>